<accession>C1FGJ8</accession>
<dbReference type="SUPFAM" id="SSF53335">
    <property type="entry name" value="S-adenosyl-L-methionine-dependent methyltransferases"/>
    <property type="match status" value="1"/>
</dbReference>
<evidence type="ECO:0000256" key="3">
    <source>
        <dbReference type="ARBA" id="ARBA00022679"/>
    </source>
</evidence>
<evidence type="ECO:0000256" key="5">
    <source>
        <dbReference type="SAM" id="MobiDB-lite"/>
    </source>
</evidence>
<dbReference type="EMBL" id="CP001575">
    <property type="protein sequence ID" value="ACO69556.1"/>
    <property type="molecule type" value="Genomic_DNA"/>
</dbReference>
<dbReference type="NCBIfam" id="TIGR00006">
    <property type="entry name" value="16S rRNA (cytosine(1402)-N(4))-methyltransferase RsmH"/>
    <property type="match status" value="1"/>
</dbReference>
<dbReference type="Pfam" id="PF01795">
    <property type="entry name" value="Methyltransf_5"/>
    <property type="match status" value="1"/>
</dbReference>
<dbReference type="SUPFAM" id="SSF81799">
    <property type="entry name" value="Putative methyltransferase TM0872, insert domain"/>
    <property type="match status" value="1"/>
</dbReference>
<dbReference type="GO" id="GO:0071424">
    <property type="term" value="F:rRNA (cytosine-N4-)-methyltransferase activity"/>
    <property type="evidence" value="ECO:0007669"/>
    <property type="project" value="TreeGrafter"/>
</dbReference>
<keyword evidence="7" id="KW-1185">Reference proteome</keyword>
<protein>
    <submittedName>
        <fullName evidence="6">Uncharacterized protein</fullName>
    </submittedName>
</protein>
<evidence type="ECO:0000313" key="7">
    <source>
        <dbReference type="Proteomes" id="UP000002009"/>
    </source>
</evidence>
<dbReference type="GO" id="GO:0070475">
    <property type="term" value="P:rRNA base methylation"/>
    <property type="evidence" value="ECO:0007669"/>
    <property type="project" value="TreeGrafter"/>
</dbReference>
<organism evidence="6 7">
    <name type="scientific">Micromonas commoda (strain RCC299 / NOUM17 / CCMP2709)</name>
    <name type="common">Picoplanktonic green alga</name>
    <dbReference type="NCBI Taxonomy" id="296587"/>
    <lineage>
        <taxon>Eukaryota</taxon>
        <taxon>Viridiplantae</taxon>
        <taxon>Chlorophyta</taxon>
        <taxon>Mamiellophyceae</taxon>
        <taxon>Mamiellales</taxon>
        <taxon>Mamiellaceae</taxon>
        <taxon>Micromonas</taxon>
    </lineage>
</organism>
<gene>
    <name evidence="6" type="ORF">MICPUN_84414</name>
</gene>
<dbReference type="KEGG" id="mis:MICPUN_84414"/>
<evidence type="ECO:0000313" key="6">
    <source>
        <dbReference type="EMBL" id="ACO69556.1"/>
    </source>
</evidence>
<dbReference type="OrthoDB" id="439808at2759"/>
<evidence type="ECO:0000256" key="4">
    <source>
        <dbReference type="ARBA" id="ARBA00022691"/>
    </source>
</evidence>
<dbReference type="InParanoid" id="C1FGJ8"/>
<evidence type="ECO:0000256" key="2">
    <source>
        <dbReference type="ARBA" id="ARBA00022603"/>
    </source>
</evidence>
<dbReference type="PANTHER" id="PTHR11265:SF0">
    <property type="entry name" value="12S RRNA N4-METHYLCYTIDINE METHYLTRANSFERASE"/>
    <property type="match status" value="1"/>
</dbReference>
<keyword evidence="3" id="KW-0808">Transferase</keyword>
<dbReference type="InterPro" id="IPR002903">
    <property type="entry name" value="RsmH"/>
</dbReference>
<dbReference type="Gene3D" id="3.40.50.150">
    <property type="entry name" value="Vaccinia Virus protein VP39"/>
    <property type="match status" value="1"/>
</dbReference>
<dbReference type="InterPro" id="IPR029063">
    <property type="entry name" value="SAM-dependent_MTases_sf"/>
</dbReference>
<dbReference type="eggNOG" id="KOG2782">
    <property type="taxonomic scope" value="Eukaryota"/>
</dbReference>
<evidence type="ECO:0000256" key="1">
    <source>
        <dbReference type="ARBA" id="ARBA00010396"/>
    </source>
</evidence>
<dbReference type="OMA" id="EEKHWRL"/>
<feature type="region of interest" description="Disordered" evidence="5">
    <location>
        <begin position="42"/>
        <end position="66"/>
    </location>
</feature>
<comment type="similarity">
    <text evidence="1">Belongs to the methyltransferase superfamily. RsmH family.</text>
</comment>
<dbReference type="STRING" id="296587.C1FGJ8"/>
<proteinExistence type="inferred from homology"/>
<dbReference type="AlphaFoldDB" id="C1FGJ8"/>
<dbReference type="Proteomes" id="UP000002009">
    <property type="component" value="Chromosome 8"/>
</dbReference>
<name>C1FGJ8_MICCC</name>
<dbReference type="GeneID" id="8245650"/>
<reference evidence="6 7" key="1">
    <citation type="journal article" date="2009" name="Science">
        <title>Green evolution and dynamic adaptations revealed by genomes of the marine picoeukaryotes Micromonas.</title>
        <authorList>
            <person name="Worden A.Z."/>
            <person name="Lee J.H."/>
            <person name="Mock T."/>
            <person name="Rouze P."/>
            <person name="Simmons M.P."/>
            <person name="Aerts A.L."/>
            <person name="Allen A.E."/>
            <person name="Cuvelier M.L."/>
            <person name="Derelle E."/>
            <person name="Everett M.V."/>
            <person name="Foulon E."/>
            <person name="Grimwood J."/>
            <person name="Gundlach H."/>
            <person name="Henrissat B."/>
            <person name="Napoli C."/>
            <person name="McDonald S.M."/>
            <person name="Parker M.S."/>
            <person name="Rombauts S."/>
            <person name="Salamov A."/>
            <person name="Von Dassow P."/>
            <person name="Badger J.H."/>
            <person name="Coutinho P.M."/>
            <person name="Demir E."/>
            <person name="Dubchak I."/>
            <person name="Gentemann C."/>
            <person name="Eikrem W."/>
            <person name="Gready J.E."/>
            <person name="John U."/>
            <person name="Lanier W."/>
            <person name="Lindquist E.A."/>
            <person name="Lucas S."/>
            <person name="Mayer K.F."/>
            <person name="Moreau H."/>
            <person name="Not F."/>
            <person name="Otillar R."/>
            <person name="Panaud O."/>
            <person name="Pangilinan J."/>
            <person name="Paulsen I."/>
            <person name="Piegu B."/>
            <person name="Poliakov A."/>
            <person name="Robbens S."/>
            <person name="Schmutz J."/>
            <person name="Toulza E."/>
            <person name="Wyss T."/>
            <person name="Zelensky A."/>
            <person name="Zhou K."/>
            <person name="Armbrust E.V."/>
            <person name="Bhattacharya D."/>
            <person name="Goodenough U.W."/>
            <person name="Van de Peer Y."/>
            <person name="Grigoriev I.V."/>
        </authorList>
    </citation>
    <scope>NUCLEOTIDE SEQUENCE [LARGE SCALE GENOMIC DNA]</scope>
    <source>
        <strain evidence="7">RCC299 / NOUM17</strain>
    </source>
</reference>
<dbReference type="RefSeq" id="XP_002508298.1">
    <property type="nucleotide sequence ID" value="XM_002508252.1"/>
</dbReference>
<dbReference type="Gene3D" id="1.10.150.170">
    <property type="entry name" value="Putative methyltransferase TM0872, insert domain"/>
    <property type="match status" value="1"/>
</dbReference>
<dbReference type="FunCoup" id="C1FGJ8">
    <property type="interactions" value="756"/>
</dbReference>
<dbReference type="PIRSF" id="PIRSF004486">
    <property type="entry name" value="MraW"/>
    <property type="match status" value="1"/>
</dbReference>
<dbReference type="InterPro" id="IPR023397">
    <property type="entry name" value="SAM-dep_MeTrfase_MraW_recog"/>
</dbReference>
<dbReference type="PANTHER" id="PTHR11265">
    <property type="entry name" value="S-ADENOSYL-METHYLTRANSFERASE MRAW"/>
    <property type="match status" value="1"/>
</dbReference>
<keyword evidence="4" id="KW-0949">S-adenosyl-L-methionine</keyword>
<keyword evidence="2" id="KW-0489">Methyltransferase</keyword>
<dbReference type="HAMAP" id="MF_01007">
    <property type="entry name" value="16SrRNA_methyltr_H"/>
    <property type="match status" value="1"/>
</dbReference>
<sequence length="363" mass="38940">MAAAGATLGIAGGLVRTGARAIGPPRPNLPAAAARGLGRARRLRAGASTSSATNEARAGEDDGDAPHVPVLMRQVLDAFDGRSLRCYVDGTMGAGGHASAIIRAHPELRTFVGFDLRIHTVQSNFRHMRERLAELQLADGGVDAILMDLGVSSMHLDTPERGFSFMNDGPLDMRMGPSAKMSAADVVNEWPEEEIARVIRDYGEEKHWRLLARRICDARGIAPIETTRQLVHALGRIPGVKKGRSGGIHPATRTFQGIRIAVNEELAVVEEAIPAAVDALAPGGRLAIITFHSLEDKLVKRAFRTFAGIAPASDRPLSAWEPQPEAPPKIVKLVTRKPVVADDDEVGANARSRSAKLRVCEKL</sequence>